<feature type="binding site" evidence="11">
    <location>
        <position position="185"/>
    </location>
    <ligand>
        <name>FAD</name>
        <dbReference type="ChEBI" id="CHEBI:57692"/>
    </ligand>
</feature>
<dbReference type="Gene3D" id="1.10.150.570">
    <property type="entry name" value="GidA associated domain, C-terminal subdomain"/>
    <property type="match status" value="1"/>
</dbReference>
<evidence type="ECO:0000256" key="11">
    <source>
        <dbReference type="HAMAP-Rule" id="MF_00129"/>
    </source>
</evidence>
<dbReference type="GO" id="GO:0050660">
    <property type="term" value="F:flavin adenine dinucleotide binding"/>
    <property type="evidence" value="ECO:0007669"/>
    <property type="project" value="UniProtKB-UniRule"/>
</dbReference>
<dbReference type="PROSITE" id="PS01281">
    <property type="entry name" value="GIDA_2"/>
    <property type="match status" value="1"/>
</dbReference>
<evidence type="ECO:0000313" key="14">
    <source>
        <dbReference type="Proteomes" id="UP000290482"/>
    </source>
</evidence>
<accession>A0A448ZXU9</accession>
<dbReference type="InterPro" id="IPR004416">
    <property type="entry name" value="MnmG"/>
</dbReference>
<dbReference type="FunFam" id="1.10.150.570:FF:000001">
    <property type="entry name" value="tRNA uridine 5-carboxymethylaminomethyl modification enzyme MnmG"/>
    <property type="match status" value="1"/>
</dbReference>
<dbReference type="RefSeq" id="WP_022935758.1">
    <property type="nucleotide sequence ID" value="NZ_LR214940.1"/>
</dbReference>
<evidence type="ECO:0000256" key="2">
    <source>
        <dbReference type="ARBA" id="ARBA00003717"/>
    </source>
</evidence>
<dbReference type="Pfam" id="PF13932">
    <property type="entry name" value="SAM_GIDA_C"/>
    <property type="match status" value="1"/>
</dbReference>
<evidence type="ECO:0000256" key="4">
    <source>
        <dbReference type="ARBA" id="ARBA00020461"/>
    </source>
</evidence>
<feature type="binding site" evidence="11">
    <location>
        <begin position="16"/>
        <end position="21"/>
    </location>
    <ligand>
        <name>FAD</name>
        <dbReference type="ChEBI" id="CHEBI:57692"/>
    </ligand>
</feature>
<dbReference type="SMART" id="SM01228">
    <property type="entry name" value="GIDA_assoc_3"/>
    <property type="match status" value="1"/>
</dbReference>
<dbReference type="Pfam" id="PF01134">
    <property type="entry name" value="GIDA"/>
    <property type="match status" value="1"/>
</dbReference>
<dbReference type="InterPro" id="IPR002218">
    <property type="entry name" value="MnmG-rel"/>
</dbReference>
<keyword evidence="14" id="KW-1185">Reference proteome</keyword>
<feature type="binding site" evidence="11">
    <location>
        <position position="374"/>
    </location>
    <ligand>
        <name>FAD</name>
        <dbReference type="ChEBI" id="CHEBI:57692"/>
    </ligand>
</feature>
<dbReference type="GO" id="GO:0005829">
    <property type="term" value="C:cytosol"/>
    <property type="evidence" value="ECO:0007669"/>
    <property type="project" value="TreeGrafter"/>
</dbReference>
<dbReference type="PANTHER" id="PTHR11806:SF0">
    <property type="entry name" value="PROTEIN MTO1 HOMOLOG, MITOCHONDRIAL"/>
    <property type="match status" value="1"/>
</dbReference>
<organism evidence="13 14">
    <name type="scientific">Metamycoplasma orale</name>
    <name type="common">Mycoplasma orale</name>
    <dbReference type="NCBI Taxonomy" id="2121"/>
    <lineage>
        <taxon>Bacteria</taxon>
        <taxon>Bacillati</taxon>
        <taxon>Mycoplasmatota</taxon>
        <taxon>Mycoplasmoidales</taxon>
        <taxon>Metamycoplasmataceae</taxon>
        <taxon>Metamycoplasma</taxon>
    </lineage>
</organism>
<evidence type="ECO:0000256" key="7">
    <source>
        <dbReference type="ARBA" id="ARBA00022827"/>
    </source>
</evidence>
<keyword evidence="8 11" id="KW-0520">NAD</keyword>
<evidence type="ECO:0000313" key="13">
    <source>
        <dbReference type="EMBL" id="VEU55984.1"/>
    </source>
</evidence>
<keyword evidence="6 11" id="KW-0819">tRNA processing</keyword>
<evidence type="ECO:0000256" key="10">
    <source>
        <dbReference type="ARBA" id="ARBA00031800"/>
    </source>
</evidence>
<comment type="subcellular location">
    <subcellularLocation>
        <location evidence="11">Cytoplasm</location>
    </subcellularLocation>
</comment>
<dbReference type="InterPro" id="IPR036188">
    <property type="entry name" value="FAD/NAD-bd_sf"/>
</dbReference>
<dbReference type="InterPro" id="IPR020595">
    <property type="entry name" value="MnmG-rel_CS"/>
</dbReference>
<comment type="cofactor">
    <cofactor evidence="1 11">
        <name>FAD</name>
        <dbReference type="ChEBI" id="CHEBI:57692"/>
    </cofactor>
</comment>
<dbReference type="Proteomes" id="UP000290482">
    <property type="component" value="Chromosome"/>
</dbReference>
<dbReference type="OrthoDB" id="9815560at2"/>
<gene>
    <name evidence="11 13" type="primary">gidA</name>
    <name evidence="11" type="synonym">mnmG</name>
    <name evidence="13" type="ORF">NCTC10112_00580</name>
</gene>
<dbReference type="InterPro" id="IPR044920">
    <property type="entry name" value="MnmG_C_subdom_sf"/>
</dbReference>
<dbReference type="Gene3D" id="3.50.50.60">
    <property type="entry name" value="FAD/NAD(P)-binding domain"/>
    <property type="match status" value="2"/>
</dbReference>
<dbReference type="EMBL" id="LR214940">
    <property type="protein sequence ID" value="VEU55984.1"/>
    <property type="molecule type" value="Genomic_DNA"/>
</dbReference>
<keyword evidence="11" id="KW-0963">Cytoplasm</keyword>
<name>A0A448ZXU9_METOS</name>
<evidence type="ECO:0000256" key="3">
    <source>
        <dbReference type="ARBA" id="ARBA00007653"/>
    </source>
</evidence>
<reference evidence="13 14" key="1">
    <citation type="submission" date="2019-01" db="EMBL/GenBank/DDBJ databases">
        <authorList>
            <consortium name="Pathogen Informatics"/>
        </authorList>
    </citation>
    <scope>NUCLEOTIDE SEQUENCE [LARGE SCALE GENOMIC DNA]</scope>
    <source>
        <strain evidence="13 14">NCTC10112</strain>
    </source>
</reference>
<evidence type="ECO:0000256" key="9">
    <source>
        <dbReference type="ARBA" id="ARBA00025948"/>
    </source>
</evidence>
<dbReference type="NCBIfam" id="TIGR00136">
    <property type="entry name" value="mnmG_gidA"/>
    <property type="match status" value="1"/>
</dbReference>
<evidence type="ECO:0000256" key="6">
    <source>
        <dbReference type="ARBA" id="ARBA00022694"/>
    </source>
</evidence>
<dbReference type="GO" id="GO:0030488">
    <property type="term" value="P:tRNA methylation"/>
    <property type="evidence" value="ECO:0007669"/>
    <property type="project" value="TreeGrafter"/>
</dbReference>
<dbReference type="SUPFAM" id="SSF51905">
    <property type="entry name" value="FAD/NAD(P)-binding domain"/>
    <property type="match status" value="1"/>
</dbReference>
<comment type="subunit">
    <text evidence="9 11">Homodimer. Heterotetramer of two MnmE and two MnmG subunits.</text>
</comment>
<feature type="domain" description="tRNA uridine 5-carboxymethylaminomethyl modification enzyme C-terminal subdomain" evidence="12">
    <location>
        <begin position="536"/>
        <end position="607"/>
    </location>
</feature>
<proteinExistence type="inferred from homology"/>
<comment type="function">
    <text evidence="2 11">NAD-binding protein involved in the addition of a carboxymethylaminomethyl (cmnm) group at the wobble position (U34) of certain tRNAs, forming tRNA-cmnm(5)s(2)U34.</text>
</comment>
<comment type="similarity">
    <text evidence="3 11">Belongs to the MnmG family.</text>
</comment>
<evidence type="ECO:0000256" key="5">
    <source>
        <dbReference type="ARBA" id="ARBA00022630"/>
    </source>
</evidence>
<dbReference type="FunFam" id="3.50.50.60:FF:000002">
    <property type="entry name" value="tRNA uridine 5-carboxymethylaminomethyl modification enzyme MnmG"/>
    <property type="match status" value="1"/>
</dbReference>
<evidence type="ECO:0000259" key="12">
    <source>
        <dbReference type="SMART" id="SM01228"/>
    </source>
</evidence>
<dbReference type="KEGG" id="mob:NCTC10112_00580"/>
<feature type="binding site" evidence="11">
    <location>
        <begin position="277"/>
        <end position="291"/>
    </location>
    <ligand>
        <name>NAD(+)</name>
        <dbReference type="ChEBI" id="CHEBI:57540"/>
    </ligand>
</feature>
<dbReference type="InterPro" id="IPR047001">
    <property type="entry name" value="MnmG_C_subdom"/>
</dbReference>
<keyword evidence="7 11" id="KW-0274">FAD</keyword>
<feature type="binding site" evidence="11">
    <location>
        <position position="128"/>
    </location>
    <ligand>
        <name>FAD</name>
        <dbReference type="ChEBI" id="CHEBI:57692"/>
    </ligand>
</feature>
<keyword evidence="5 11" id="KW-0285">Flavoprotein</keyword>
<sequence length="615" mass="69415">MNNKIKPRQFDAIVIGGGHAGIEAAYALAKRNFSIALITLNLNRLAMLPCNPSIGGSAKGIITKEIDALGGMQGFFSDLAMIQIKMLNSSKGPSVWSLRAQIDKEKYCKIILEDIKKQPNITLIEDEVVDLVVSKRNVCKGVVLSSNNEIINAKVVVMTTGVYMNARILRGDKITYIGPDGEKRSTSLSQNLKKYGFDIIRLKTGTPCRIYTNSIDFSKVEKEVLDDNDLFFSPRSNRRLEKQTYCYLTHSTAETKRIVEENIKRSALYSGIIEGIGPRYCPSFEDKIVRFPSKVAHHIFFEPETNKGDIMYINGLSTSMPEDVQDLMIKSIPGLENAKVQKYGYAIEYDAINPQNLYRSLESKIVKNFFSAGQPNGTSGYEEAAAQGLVAGINAANKLDKKVPMIISRSDAYIGVLIDDITLKGTNEPYRMLTSRAEYRLLLRNDNVDERLCEYAFKNKMISKEEYQKIKDKYKFINDTIATLKKEFVSSNSFVAKKYGLEHGISKLKFLSNPEVDPVDILGKDFPYITELTIQVRLFGYLQKQKSMAEKMNRLEKLKLPENLNYSEVENLATEAIEKLNKLKPLNIGQASRISGINPADIQMLIYWMNHKRNK</sequence>
<dbReference type="GO" id="GO:0002098">
    <property type="term" value="P:tRNA wobble uridine modification"/>
    <property type="evidence" value="ECO:0007669"/>
    <property type="project" value="InterPro"/>
</dbReference>
<protein>
    <recommendedName>
        <fullName evidence="4 11">tRNA uridine 5-carboxymethylaminomethyl modification enzyme MnmG</fullName>
    </recommendedName>
    <alternativeName>
        <fullName evidence="10 11">Glucose-inhibited division protein A</fullName>
    </alternativeName>
</protein>
<dbReference type="PROSITE" id="PS01280">
    <property type="entry name" value="GIDA_1"/>
    <property type="match status" value="1"/>
</dbReference>
<dbReference type="PANTHER" id="PTHR11806">
    <property type="entry name" value="GLUCOSE INHIBITED DIVISION PROTEIN A"/>
    <property type="match status" value="1"/>
</dbReference>
<dbReference type="InterPro" id="IPR026904">
    <property type="entry name" value="MnmG_C"/>
</dbReference>
<evidence type="ECO:0000256" key="1">
    <source>
        <dbReference type="ARBA" id="ARBA00001974"/>
    </source>
</evidence>
<dbReference type="AlphaFoldDB" id="A0A448ZXU9"/>
<evidence type="ECO:0000256" key="8">
    <source>
        <dbReference type="ARBA" id="ARBA00023027"/>
    </source>
</evidence>
<dbReference type="HAMAP" id="MF_00129">
    <property type="entry name" value="MnmG_GidA"/>
    <property type="match status" value="1"/>
</dbReference>
<dbReference type="InterPro" id="IPR040131">
    <property type="entry name" value="MnmG_N"/>
</dbReference>